<dbReference type="Proteomes" id="UP000260823">
    <property type="component" value="Unassembled WGS sequence"/>
</dbReference>
<organism evidence="1 2">
    <name type="scientific">Mucilaginibacter terrenus</name>
    <dbReference type="NCBI Taxonomy" id="2482727"/>
    <lineage>
        <taxon>Bacteria</taxon>
        <taxon>Pseudomonadati</taxon>
        <taxon>Bacteroidota</taxon>
        <taxon>Sphingobacteriia</taxon>
        <taxon>Sphingobacteriales</taxon>
        <taxon>Sphingobacteriaceae</taxon>
        <taxon>Mucilaginibacter</taxon>
    </lineage>
</organism>
<proteinExistence type="predicted"/>
<evidence type="ECO:0000313" key="2">
    <source>
        <dbReference type="Proteomes" id="UP000260823"/>
    </source>
</evidence>
<dbReference type="EMBL" id="QWDE01000001">
    <property type="protein sequence ID" value="RFZ85080.1"/>
    <property type="molecule type" value="Genomic_DNA"/>
</dbReference>
<sequence>MNKQFGEDKIIILLGAGASCDAGMRNSTQMITDIEFLLKGEWASFKDLYNYIQSSHYHLERIKGVDSKAIMFNIENLVGLLNVIINISEKKVDVYPFIGSWEKELLVVAGQKLELAVKFKEEILSKLKNNWLSPDDFKRKSAYYKKLKETGYTMPLRIFSLNYDMCVEENLGMENIERGFGEDKIWDYRRYEPSQEQEISYFLYKLHGSLDWKRNTQNRLTYSDSISSINPLNMEIIFGVQNKLQSYDPYLFYFYAFREACIRSELIVVSGYGFYDQHINDNLSSAIELDPAKRILVNVYEGDNFDQGLYVKKISALLKIDPKNIIVQNCYAQEFFNNCLNLEYFSSLFPDGDNENILP</sequence>
<protein>
    <submittedName>
        <fullName evidence="1">Uncharacterized protein</fullName>
    </submittedName>
</protein>
<keyword evidence="2" id="KW-1185">Reference proteome</keyword>
<accession>A0A3E2NW49</accession>
<comment type="caution">
    <text evidence="1">The sequence shown here is derived from an EMBL/GenBank/DDBJ whole genome shotgun (WGS) entry which is preliminary data.</text>
</comment>
<dbReference type="OrthoDB" id="9808492at2"/>
<evidence type="ECO:0000313" key="1">
    <source>
        <dbReference type="EMBL" id="RFZ85080.1"/>
    </source>
</evidence>
<dbReference type="AlphaFoldDB" id="A0A3E2NW49"/>
<dbReference type="PROSITE" id="PS51257">
    <property type="entry name" value="PROKAR_LIPOPROTEIN"/>
    <property type="match status" value="1"/>
</dbReference>
<dbReference type="Pfam" id="PF13289">
    <property type="entry name" value="SIR2_2"/>
    <property type="match status" value="1"/>
</dbReference>
<reference evidence="1 2" key="1">
    <citation type="submission" date="2018-08" db="EMBL/GenBank/DDBJ databases">
        <title>Mucilaginibacter terrae sp. nov., isolated from manganese diggings.</title>
        <authorList>
            <person name="Huang Y."/>
            <person name="Zhou Z."/>
        </authorList>
    </citation>
    <scope>NUCLEOTIDE SEQUENCE [LARGE SCALE GENOMIC DNA]</scope>
    <source>
        <strain evidence="1 2">ZH6</strain>
    </source>
</reference>
<name>A0A3E2NW49_9SPHI</name>
<gene>
    <name evidence="1" type="ORF">DYU05_05620</name>
</gene>
<dbReference type="RefSeq" id="WP_117381981.1">
    <property type="nucleotide sequence ID" value="NZ_QWDE01000001.1"/>
</dbReference>